<organism evidence="2 3">
    <name type="scientific">Pseudocercospora eumusae</name>
    <dbReference type="NCBI Taxonomy" id="321146"/>
    <lineage>
        <taxon>Eukaryota</taxon>
        <taxon>Fungi</taxon>
        <taxon>Dikarya</taxon>
        <taxon>Ascomycota</taxon>
        <taxon>Pezizomycotina</taxon>
        <taxon>Dothideomycetes</taxon>
        <taxon>Dothideomycetidae</taxon>
        <taxon>Mycosphaerellales</taxon>
        <taxon>Mycosphaerellaceae</taxon>
        <taxon>Pseudocercospora</taxon>
    </lineage>
</organism>
<gene>
    <name evidence="2" type="ORF">AC578_1241</name>
</gene>
<dbReference type="Proteomes" id="UP000070133">
    <property type="component" value="Unassembled WGS sequence"/>
</dbReference>
<evidence type="ECO:0000313" key="3">
    <source>
        <dbReference type="Proteomes" id="UP000070133"/>
    </source>
</evidence>
<comment type="caution">
    <text evidence="2">The sequence shown here is derived from an EMBL/GenBank/DDBJ whole genome shotgun (WGS) entry which is preliminary data.</text>
</comment>
<proteinExistence type="predicted"/>
<dbReference type="EMBL" id="LFZN01000077">
    <property type="protein sequence ID" value="KXT00255.1"/>
    <property type="molecule type" value="Genomic_DNA"/>
</dbReference>
<feature type="region of interest" description="Disordered" evidence="1">
    <location>
        <begin position="1"/>
        <end position="23"/>
    </location>
</feature>
<sequence>MHQMTGSRDGPLVASGPKHDIGRRRNQMTAAGVAYSGVSTPTNGVQQSREMQFLETDMVLPNNGMMVFMASVASKMKVEK</sequence>
<keyword evidence="3" id="KW-1185">Reference proteome</keyword>
<reference evidence="2 3" key="1">
    <citation type="submission" date="2015-07" db="EMBL/GenBank/DDBJ databases">
        <title>Comparative genomics of the Sigatoka disease complex on banana suggests a link between parallel evolutionary changes in Pseudocercospora fijiensis and Pseudocercospora eumusae and increased virulence on the banana host.</title>
        <authorList>
            <person name="Chang T.-C."/>
            <person name="Salvucci A."/>
            <person name="Crous P.W."/>
            <person name="Stergiopoulos I."/>
        </authorList>
    </citation>
    <scope>NUCLEOTIDE SEQUENCE [LARGE SCALE GENOMIC DNA]</scope>
    <source>
        <strain evidence="2 3">CBS 114824</strain>
    </source>
</reference>
<evidence type="ECO:0000313" key="2">
    <source>
        <dbReference type="EMBL" id="KXT00255.1"/>
    </source>
</evidence>
<accession>A0A139HCT3</accession>
<name>A0A139HCT3_9PEZI</name>
<dbReference type="AlphaFoldDB" id="A0A139HCT3"/>
<evidence type="ECO:0000256" key="1">
    <source>
        <dbReference type="SAM" id="MobiDB-lite"/>
    </source>
</evidence>
<protein>
    <submittedName>
        <fullName evidence="2">Uncharacterized protein</fullName>
    </submittedName>
</protein>